<dbReference type="PANTHER" id="PTHR37318:SF1">
    <property type="entry name" value="BSL7504 PROTEIN"/>
    <property type="match status" value="1"/>
</dbReference>
<dbReference type="GO" id="GO:0003677">
    <property type="term" value="F:DNA binding"/>
    <property type="evidence" value="ECO:0007669"/>
    <property type="project" value="UniProtKB-KW"/>
</dbReference>
<dbReference type="STRING" id="388280.SAMN04488057_105118"/>
<evidence type="ECO:0000313" key="2">
    <source>
        <dbReference type="EMBL" id="SHM99644.1"/>
    </source>
</evidence>
<dbReference type="AlphaFoldDB" id="A0A1M7N938"/>
<reference evidence="2 3" key="1">
    <citation type="submission" date="2016-11" db="EMBL/GenBank/DDBJ databases">
        <authorList>
            <person name="Jaros S."/>
            <person name="Januszkiewicz K."/>
            <person name="Wedrychowicz H."/>
        </authorList>
    </citation>
    <scope>NUCLEOTIDE SEQUENCE [LARGE SCALE GENOMIC DNA]</scope>
    <source>
        <strain evidence="2 3">CGMCC 1.6102</strain>
    </source>
</reference>
<dbReference type="EMBL" id="FRCY01000005">
    <property type="protein sequence ID" value="SHM99644.1"/>
    <property type="molecule type" value="Genomic_DNA"/>
</dbReference>
<dbReference type="PANTHER" id="PTHR37318">
    <property type="entry name" value="BSL7504 PROTEIN"/>
    <property type="match status" value="1"/>
</dbReference>
<keyword evidence="2" id="KW-0238">DNA-binding</keyword>
<dbReference type="InterPro" id="IPR036388">
    <property type="entry name" value="WH-like_DNA-bd_sf"/>
</dbReference>
<proteinExistence type="predicted"/>
<accession>A0A1M7N938</accession>
<dbReference type="Pfam" id="PF13601">
    <property type="entry name" value="HTH_34"/>
    <property type="match status" value="1"/>
</dbReference>
<evidence type="ECO:0000313" key="3">
    <source>
        <dbReference type="Proteomes" id="UP000184513"/>
    </source>
</evidence>
<dbReference type="SUPFAM" id="SSF46785">
    <property type="entry name" value="Winged helix' DNA-binding domain"/>
    <property type="match status" value="1"/>
</dbReference>
<name>A0A1M7N938_9BACT</name>
<sequence length="81" mass="9217">MSSLAVNDQVDFNSLKEFLELTDGNLASHLKALEKEKFIGIKKSFVGRKPNTQYFITETGKNAFEKHLESLEELIQNLSDK</sequence>
<gene>
    <name evidence="2" type="ORF">SAMN04488057_105118</name>
</gene>
<dbReference type="InterPro" id="IPR036390">
    <property type="entry name" value="WH_DNA-bd_sf"/>
</dbReference>
<dbReference type="InterPro" id="IPR027395">
    <property type="entry name" value="WH_DNA-bd_dom"/>
</dbReference>
<organism evidence="2 3">
    <name type="scientific">Cyclobacterium lianum</name>
    <dbReference type="NCBI Taxonomy" id="388280"/>
    <lineage>
        <taxon>Bacteria</taxon>
        <taxon>Pseudomonadati</taxon>
        <taxon>Bacteroidota</taxon>
        <taxon>Cytophagia</taxon>
        <taxon>Cytophagales</taxon>
        <taxon>Cyclobacteriaceae</taxon>
        <taxon>Cyclobacterium</taxon>
    </lineage>
</organism>
<protein>
    <submittedName>
        <fullName evidence="2">Winged helix DNA-binding domain-containing protein</fullName>
    </submittedName>
</protein>
<evidence type="ECO:0000259" key="1">
    <source>
        <dbReference type="Pfam" id="PF13601"/>
    </source>
</evidence>
<keyword evidence="3" id="KW-1185">Reference proteome</keyword>
<feature type="domain" description="Winged helix DNA-binding" evidence="1">
    <location>
        <begin position="1"/>
        <end position="75"/>
    </location>
</feature>
<dbReference type="Proteomes" id="UP000184513">
    <property type="component" value="Unassembled WGS sequence"/>
</dbReference>
<dbReference type="Gene3D" id="1.10.10.10">
    <property type="entry name" value="Winged helix-like DNA-binding domain superfamily/Winged helix DNA-binding domain"/>
    <property type="match status" value="1"/>
</dbReference>